<dbReference type="InterPro" id="IPR015915">
    <property type="entry name" value="Kelch-typ_b-propeller"/>
</dbReference>
<feature type="compositionally biased region" description="Basic and acidic residues" evidence="2">
    <location>
        <begin position="525"/>
        <end position="547"/>
    </location>
</feature>
<feature type="compositionally biased region" description="Low complexity" evidence="2">
    <location>
        <begin position="67"/>
        <end position="108"/>
    </location>
</feature>
<reference evidence="3" key="2">
    <citation type="submission" date="2021-10" db="EMBL/GenBank/DDBJ databases">
        <title>Phylogenomics reveals ancestral predisposition of the termite-cultivated fungus Termitomyces towards a domesticated lifestyle.</title>
        <authorList>
            <person name="Auxier B."/>
            <person name="Grum-Grzhimaylo A."/>
            <person name="Cardenas M.E."/>
            <person name="Lodge J.D."/>
            <person name="Laessoe T."/>
            <person name="Pedersen O."/>
            <person name="Smith M.E."/>
            <person name="Kuyper T.W."/>
            <person name="Franco-Molano E.A."/>
            <person name="Baroni T.J."/>
            <person name="Aanen D.K."/>
        </authorList>
    </citation>
    <scope>NUCLEOTIDE SEQUENCE</scope>
    <source>
        <strain evidence="3">D49</strain>
    </source>
</reference>
<feature type="coiled-coil region" evidence="1">
    <location>
        <begin position="894"/>
        <end position="942"/>
    </location>
</feature>
<feature type="coiled-coil region" evidence="1">
    <location>
        <begin position="1265"/>
        <end position="1313"/>
    </location>
</feature>
<dbReference type="PANTHER" id="PTHR23244:SF456">
    <property type="entry name" value="MULTIPLE EPIDERMAL GROWTH FACTOR-LIKE DOMAINS PROTEIN 8"/>
    <property type="match status" value="1"/>
</dbReference>
<dbReference type="SUPFAM" id="SSF117281">
    <property type="entry name" value="Kelch motif"/>
    <property type="match status" value="1"/>
</dbReference>
<dbReference type="Pfam" id="PF24681">
    <property type="entry name" value="Kelch_KLHDC2_KLHL20_DRC7"/>
    <property type="match status" value="1"/>
</dbReference>
<feature type="compositionally biased region" description="Polar residues" evidence="2">
    <location>
        <begin position="1151"/>
        <end position="1173"/>
    </location>
</feature>
<dbReference type="Proteomes" id="UP000717328">
    <property type="component" value="Unassembled WGS sequence"/>
</dbReference>
<reference evidence="3" key="1">
    <citation type="submission" date="2021-02" db="EMBL/GenBank/DDBJ databases">
        <authorList>
            <person name="Nieuwenhuis M."/>
            <person name="Van De Peppel L.J.J."/>
        </authorList>
    </citation>
    <scope>NUCLEOTIDE SEQUENCE</scope>
    <source>
        <strain evidence="3">D49</strain>
    </source>
</reference>
<sequence>MSFFSRKKQHPPAQPPASIPVTQTPSQALAQISNPSKDANIGQQQQQQQQPTQQQPSNDSGTPDAPPVSSQPVQQQRTRGNSPNANGNGSAGSTQSSSNSAPPTQAAQRPAYPWSARRLNLPPPIVQNKPGVVPPTSPSPSPFPRYGHALPSNATASGDLYIFGGLVREAARNDLYLFSTRDNSATLLYTGGEVPSARVGHASALVSNVLIVWGGDTKTDGKSKEKQDDGLYLLNLVSKEWTRVSVHGPGPVGRYGHAVTMAGSRFIVFGGQVDGEFLNEIFGGTDGQYHYNDTWAFDLQTRQWSELQCIGFIPTPREGHAAAVIDDVIYVFGGRGVDGKDLGDLSAFKISNQRWYMFQNMGPSPSGRSGHAMASVGTRVYVLGGESFTPSKTDDPSIFHVLDTKHIKYPASKDPPPGTVQPSSQGLQRKASSNPAVMQPPAVTQLANAMPNGRSMSPSTVPSDTEDPRRAMSPNGTRSIKPVNGIPQQPFANGKAKAPTRPRREDDDPLGTDDGMDGAATSDSHGTRERERERMVSPDQLQRERAKSPAGGGASGSRAVSPNGDAYGAVQQQQPNLVGVTMNAINGVGGRASPAVMERERAKAQTPTDVYGGGNTSGSPAPALNGFVHQRAQSRTGGGGSVGNATADLIRDLKAKEAELEGAKKQMVWMKEVLAKASKAGFAYADIELNEEHQGSEENVEMAMKFKQFKAQIQTVMVEQARQVSERVAEAERIKATATQEAAYYRAKLAAIENSDGATAGRLERDRIAELERRMSDILTERWAQDRKLSELTDSLALQTTFCEQAEARAADATKRADTLHVSHDRSLQLYNDLQNQYNSLESKFRDQAQELLSHTSLLEQREAEEVHLRSLVEELTLAKDQHVRALDQARVALQAASSRAEEVDVQHQRAREQIGTLEGDLAELRGELEARTAEAESARARLTDVENSWAKSREEADAFRALTTGSLGELIDSHRELKTDEDRLSRGHAEKMQAVEAESQSLRMMLRQAAQRVEEAQTKLAEERQRVRESETEQSTLRSQIIGLRAQLSNAAVDAGRLKKEVAEKDASLRDKSKEAYDAIHKFVMLRNYLAEQGISIDDADARSSSRAAGRVSPAAVAELESKLAERTRQHETAQRELAQAIRQKRDAETQVSQLSTQIDHMRSTQQTQSRGTPEADARVLEAERKVEETERSYKARMAQMEDDYQLAVHYVKGTEKMMRRMKDELTKQKSQTNALQAELDATSRGKSPQDARARANGRSTPEEEALRLQVAEAQKQTQRFQAENKELRQRLDSLEKELENLRDNLVASQRESDDRLSQVEELQHDIERLQSSLVIARGGHDETLLEKLSNENTTLRRENEQLSHKIGLLLEVEQPSFGQGRPISGVSARRISTSSSENALAFEHLSSELDDWQRQLASSMSNRRPLSDFDSEPVNDRIRSPRS</sequence>
<feature type="compositionally biased region" description="Low complexity" evidence="2">
    <location>
        <begin position="43"/>
        <end position="56"/>
    </location>
</feature>
<organism evidence="3 4">
    <name type="scientific">Sphagnurus paluster</name>
    <dbReference type="NCBI Taxonomy" id="117069"/>
    <lineage>
        <taxon>Eukaryota</taxon>
        <taxon>Fungi</taxon>
        <taxon>Dikarya</taxon>
        <taxon>Basidiomycota</taxon>
        <taxon>Agaricomycotina</taxon>
        <taxon>Agaricomycetes</taxon>
        <taxon>Agaricomycetidae</taxon>
        <taxon>Agaricales</taxon>
        <taxon>Tricholomatineae</taxon>
        <taxon>Lyophyllaceae</taxon>
        <taxon>Sphagnurus</taxon>
    </lineage>
</organism>
<feature type="compositionally biased region" description="Basic and acidic residues" evidence="2">
    <location>
        <begin position="1175"/>
        <end position="1187"/>
    </location>
</feature>
<dbReference type="GO" id="GO:0061245">
    <property type="term" value="P:establishment or maintenance of bipolar cell polarity"/>
    <property type="evidence" value="ECO:0007669"/>
    <property type="project" value="TreeGrafter"/>
</dbReference>
<feature type="compositionally biased region" description="Basic residues" evidence="2">
    <location>
        <begin position="1"/>
        <end position="10"/>
    </location>
</feature>
<proteinExistence type="predicted"/>
<protein>
    <submittedName>
        <fullName evidence="3">Uncharacterized protein</fullName>
    </submittedName>
</protein>
<dbReference type="PANTHER" id="PTHR23244">
    <property type="entry name" value="KELCH REPEAT DOMAIN"/>
    <property type="match status" value="1"/>
</dbReference>
<evidence type="ECO:0000313" key="3">
    <source>
        <dbReference type="EMBL" id="KAG5651610.1"/>
    </source>
</evidence>
<feature type="coiled-coil region" evidence="1">
    <location>
        <begin position="824"/>
        <end position="851"/>
    </location>
</feature>
<dbReference type="Gene3D" id="1.10.287.1490">
    <property type="match status" value="1"/>
</dbReference>
<feature type="compositionally biased region" description="Polar residues" evidence="2">
    <location>
        <begin position="20"/>
        <end position="37"/>
    </location>
</feature>
<dbReference type="EMBL" id="JABCKI010000220">
    <property type="protein sequence ID" value="KAG5651610.1"/>
    <property type="molecule type" value="Genomic_DNA"/>
</dbReference>
<feature type="compositionally biased region" description="Pro residues" evidence="2">
    <location>
        <begin position="132"/>
        <end position="143"/>
    </location>
</feature>
<dbReference type="OrthoDB" id="45365at2759"/>
<gene>
    <name evidence="3" type="ORF">H0H81_008070</name>
</gene>
<dbReference type="Gene3D" id="2.120.10.80">
    <property type="entry name" value="Kelch-type beta propeller"/>
    <property type="match status" value="2"/>
</dbReference>
<feature type="compositionally biased region" description="Basic and acidic residues" evidence="2">
    <location>
        <begin position="1436"/>
        <end position="1445"/>
    </location>
</feature>
<evidence type="ECO:0000256" key="2">
    <source>
        <dbReference type="SAM" id="MobiDB-lite"/>
    </source>
</evidence>
<feature type="compositionally biased region" description="Polar residues" evidence="2">
    <location>
        <begin position="420"/>
        <end position="436"/>
    </location>
</feature>
<evidence type="ECO:0000256" key="1">
    <source>
        <dbReference type="SAM" id="Coils"/>
    </source>
</evidence>
<feature type="region of interest" description="Disordered" evidence="2">
    <location>
        <begin position="1"/>
        <end position="147"/>
    </location>
</feature>
<feature type="compositionally biased region" description="Basic and acidic residues" evidence="2">
    <location>
        <begin position="1243"/>
        <end position="1255"/>
    </location>
</feature>
<feature type="region of interest" description="Disordered" evidence="2">
    <location>
        <begin position="1226"/>
        <end position="1264"/>
    </location>
</feature>
<dbReference type="GO" id="GO:0051285">
    <property type="term" value="C:cell cortex of cell tip"/>
    <property type="evidence" value="ECO:0007669"/>
    <property type="project" value="TreeGrafter"/>
</dbReference>
<feature type="region of interest" description="Disordered" evidence="2">
    <location>
        <begin position="1421"/>
        <end position="1445"/>
    </location>
</feature>
<name>A0A9P7GQF7_9AGAR</name>
<feature type="region of interest" description="Disordered" evidence="2">
    <location>
        <begin position="605"/>
        <end position="624"/>
    </location>
</feature>
<feature type="compositionally biased region" description="Polar residues" evidence="2">
    <location>
        <begin position="454"/>
        <end position="463"/>
    </location>
</feature>
<feature type="region of interest" description="Disordered" evidence="2">
    <location>
        <begin position="1143"/>
        <end position="1187"/>
    </location>
</feature>
<feature type="coiled-coil region" evidence="1">
    <location>
        <begin position="993"/>
        <end position="1041"/>
    </location>
</feature>
<feature type="region of interest" description="Disordered" evidence="2">
    <location>
        <begin position="408"/>
        <end position="567"/>
    </location>
</feature>
<evidence type="ECO:0000313" key="4">
    <source>
        <dbReference type="Proteomes" id="UP000717328"/>
    </source>
</evidence>
<comment type="caution">
    <text evidence="3">The sequence shown here is derived from an EMBL/GenBank/DDBJ whole genome shotgun (WGS) entry which is preliminary data.</text>
</comment>
<feature type="compositionally biased region" description="Acidic residues" evidence="2">
    <location>
        <begin position="507"/>
        <end position="516"/>
    </location>
</feature>
<accession>A0A9P7GQF7</accession>
<keyword evidence="4" id="KW-1185">Reference proteome</keyword>
<keyword evidence="1" id="KW-0175">Coiled coil</keyword>